<dbReference type="Gene3D" id="3.30.70.930">
    <property type="match status" value="1"/>
</dbReference>
<name>A0A2H3KYJ8_9CHLR</name>
<organism evidence="3 4">
    <name type="scientific">Candidatus Chloroploca asiatica</name>
    <dbReference type="NCBI Taxonomy" id="1506545"/>
    <lineage>
        <taxon>Bacteria</taxon>
        <taxon>Bacillati</taxon>
        <taxon>Chloroflexota</taxon>
        <taxon>Chloroflexia</taxon>
        <taxon>Chloroflexales</taxon>
        <taxon>Chloroflexineae</taxon>
        <taxon>Oscillochloridaceae</taxon>
        <taxon>Candidatus Chloroploca</taxon>
    </lineage>
</organism>
<proteinExistence type="inferred from homology"/>
<dbReference type="EMBL" id="LYXE01000085">
    <property type="protein sequence ID" value="PDV99064.1"/>
    <property type="molecule type" value="Genomic_DNA"/>
</dbReference>
<accession>A0A2H3KYJ8</accession>
<dbReference type="Pfam" id="PF01910">
    <property type="entry name" value="Thiamine_BP"/>
    <property type="match status" value="1"/>
</dbReference>
<dbReference type="GO" id="GO:0005829">
    <property type="term" value="C:cytosol"/>
    <property type="evidence" value="ECO:0007669"/>
    <property type="project" value="TreeGrafter"/>
</dbReference>
<evidence type="ECO:0000259" key="2">
    <source>
        <dbReference type="Pfam" id="PF01910"/>
    </source>
</evidence>
<dbReference type="SUPFAM" id="SSF89957">
    <property type="entry name" value="MTH1187/YkoF-like"/>
    <property type="match status" value="1"/>
</dbReference>
<evidence type="ECO:0000313" key="3">
    <source>
        <dbReference type="EMBL" id="PDV99064.1"/>
    </source>
</evidence>
<dbReference type="PANTHER" id="PTHR33777:SF1">
    <property type="entry name" value="UPF0045 PROTEIN ECM15"/>
    <property type="match status" value="1"/>
</dbReference>
<dbReference type="InterPro" id="IPR002767">
    <property type="entry name" value="Thiamine_BP"/>
</dbReference>
<gene>
    <name evidence="3" type="ORF">A9Q02_13970</name>
</gene>
<comment type="similarity">
    <text evidence="1">Belongs to the UPF0045 family.</text>
</comment>
<evidence type="ECO:0000256" key="1">
    <source>
        <dbReference type="ARBA" id="ARBA00010272"/>
    </source>
</evidence>
<sequence length="98" mass="10022">MAPIAVSFQVLPGGLADKAATYAAVDAAIAVVAASGVPYRVSSMETTLEGEYDAVMAVIKAAQEAVLQAGAARVFTLIKVDYDPLGSSIEEKLAKYGG</sequence>
<keyword evidence="4" id="KW-1185">Reference proteome</keyword>
<comment type="caution">
    <text evidence="3">The sequence shown here is derived from an EMBL/GenBank/DDBJ whole genome shotgun (WGS) entry which is preliminary data.</text>
</comment>
<dbReference type="PANTHER" id="PTHR33777">
    <property type="entry name" value="UPF0045 PROTEIN ECM15"/>
    <property type="match status" value="1"/>
</dbReference>
<reference evidence="3 4" key="1">
    <citation type="submission" date="2016-05" db="EMBL/GenBank/DDBJ databases">
        <authorList>
            <person name="Lavstsen T."/>
            <person name="Jespersen J.S."/>
        </authorList>
    </citation>
    <scope>NUCLEOTIDE SEQUENCE [LARGE SCALE GENOMIC DNA]</scope>
    <source>
        <strain evidence="3 4">B7-9</strain>
    </source>
</reference>
<dbReference type="Proteomes" id="UP000220922">
    <property type="component" value="Unassembled WGS sequence"/>
</dbReference>
<dbReference type="RefSeq" id="WP_097652571.1">
    <property type="nucleotide sequence ID" value="NZ_LYXE01000085.1"/>
</dbReference>
<feature type="domain" description="Thiamine-binding protein" evidence="2">
    <location>
        <begin position="6"/>
        <end position="96"/>
    </location>
</feature>
<dbReference type="InterPro" id="IPR051614">
    <property type="entry name" value="UPF0045_domain"/>
</dbReference>
<dbReference type="AlphaFoldDB" id="A0A2H3KYJ8"/>
<protein>
    <recommendedName>
        <fullName evidence="2">Thiamine-binding protein domain-containing protein</fullName>
    </recommendedName>
</protein>
<dbReference type="InterPro" id="IPR029756">
    <property type="entry name" value="MTH1187/YkoF-like"/>
</dbReference>
<evidence type="ECO:0000313" key="4">
    <source>
        <dbReference type="Proteomes" id="UP000220922"/>
    </source>
</evidence>